<dbReference type="RefSeq" id="WP_238204919.1">
    <property type="nucleotide sequence ID" value="NZ_JBHTND010000007.1"/>
</dbReference>
<proteinExistence type="predicted"/>
<keyword evidence="3" id="KW-1185">Reference proteome</keyword>
<gene>
    <name evidence="2" type="ORF">ACFQ4G_07355</name>
</gene>
<feature type="compositionally biased region" description="Basic and acidic residues" evidence="1">
    <location>
        <begin position="77"/>
        <end position="93"/>
    </location>
</feature>
<organism evidence="2 3">
    <name type="scientific">Methylobacterium marchantiae</name>
    <dbReference type="NCBI Taxonomy" id="600331"/>
    <lineage>
        <taxon>Bacteria</taxon>
        <taxon>Pseudomonadati</taxon>
        <taxon>Pseudomonadota</taxon>
        <taxon>Alphaproteobacteria</taxon>
        <taxon>Hyphomicrobiales</taxon>
        <taxon>Methylobacteriaceae</taxon>
        <taxon>Methylobacterium</taxon>
    </lineage>
</organism>
<evidence type="ECO:0000256" key="1">
    <source>
        <dbReference type="SAM" id="MobiDB-lite"/>
    </source>
</evidence>
<sequence>MSFIIRAGLVIGALSYLAAHRDDPASMARLSAPPVQQAVSAAWGALPADAREKALSDGAETIVRQMAGSVAGASRDTLAETDRRPAWRGADGR</sequence>
<evidence type="ECO:0000313" key="2">
    <source>
        <dbReference type="EMBL" id="MFD1301403.1"/>
    </source>
</evidence>
<dbReference type="EMBL" id="JBHTND010000007">
    <property type="protein sequence ID" value="MFD1301403.1"/>
    <property type="molecule type" value="Genomic_DNA"/>
</dbReference>
<dbReference type="Proteomes" id="UP001597176">
    <property type="component" value="Unassembled WGS sequence"/>
</dbReference>
<evidence type="ECO:0000313" key="3">
    <source>
        <dbReference type="Proteomes" id="UP001597176"/>
    </source>
</evidence>
<protein>
    <submittedName>
        <fullName evidence="2">Uncharacterized protein</fullName>
    </submittedName>
</protein>
<comment type="caution">
    <text evidence="2">The sequence shown here is derived from an EMBL/GenBank/DDBJ whole genome shotgun (WGS) entry which is preliminary data.</text>
</comment>
<reference evidence="3" key="1">
    <citation type="journal article" date="2019" name="Int. J. Syst. Evol. Microbiol.">
        <title>The Global Catalogue of Microorganisms (GCM) 10K type strain sequencing project: providing services to taxonomists for standard genome sequencing and annotation.</title>
        <authorList>
            <consortium name="The Broad Institute Genomics Platform"/>
            <consortium name="The Broad Institute Genome Sequencing Center for Infectious Disease"/>
            <person name="Wu L."/>
            <person name="Ma J."/>
        </authorList>
    </citation>
    <scope>NUCLEOTIDE SEQUENCE [LARGE SCALE GENOMIC DNA]</scope>
    <source>
        <strain evidence="3">CCUG 56108</strain>
    </source>
</reference>
<accession>A0ABW3WVM6</accession>
<name>A0ABW3WVM6_9HYPH</name>
<feature type="region of interest" description="Disordered" evidence="1">
    <location>
        <begin position="72"/>
        <end position="93"/>
    </location>
</feature>